<evidence type="ECO:0000313" key="4">
    <source>
        <dbReference type="Proteomes" id="UP001589844"/>
    </source>
</evidence>
<name>A0ABV6IG11_9BURK</name>
<gene>
    <name evidence="3" type="ORF">ACFFJH_11400</name>
</gene>
<dbReference type="InterPro" id="IPR011051">
    <property type="entry name" value="RmlC_Cupin_sf"/>
</dbReference>
<dbReference type="InterPro" id="IPR013096">
    <property type="entry name" value="Cupin_2"/>
</dbReference>
<comment type="caution">
    <text evidence="3">The sequence shown here is derived from an EMBL/GenBank/DDBJ whole genome shotgun (WGS) entry which is preliminary data.</text>
</comment>
<keyword evidence="4" id="KW-1185">Reference proteome</keyword>
<dbReference type="InterPro" id="IPR014710">
    <property type="entry name" value="RmlC-like_jellyroll"/>
</dbReference>
<dbReference type="EMBL" id="JBHLXJ010000013">
    <property type="protein sequence ID" value="MFC0350415.1"/>
    <property type="molecule type" value="Genomic_DNA"/>
</dbReference>
<dbReference type="InterPro" id="IPR051610">
    <property type="entry name" value="GPI/OXD"/>
</dbReference>
<feature type="domain" description="Cupin type-2" evidence="2">
    <location>
        <begin position="53"/>
        <end position="123"/>
    </location>
</feature>
<dbReference type="PANTHER" id="PTHR35848">
    <property type="entry name" value="OXALATE-BINDING PROTEIN"/>
    <property type="match status" value="1"/>
</dbReference>
<keyword evidence="1" id="KW-0479">Metal-binding</keyword>
<dbReference type="Pfam" id="PF07883">
    <property type="entry name" value="Cupin_2"/>
    <property type="match status" value="1"/>
</dbReference>
<organism evidence="3 4">
    <name type="scientific">Undibacterium danionis</name>
    <dbReference type="NCBI Taxonomy" id="1812100"/>
    <lineage>
        <taxon>Bacteria</taxon>
        <taxon>Pseudomonadati</taxon>
        <taxon>Pseudomonadota</taxon>
        <taxon>Betaproteobacteria</taxon>
        <taxon>Burkholderiales</taxon>
        <taxon>Oxalobacteraceae</taxon>
        <taxon>Undibacterium</taxon>
    </lineage>
</organism>
<evidence type="ECO:0000259" key="2">
    <source>
        <dbReference type="Pfam" id="PF07883"/>
    </source>
</evidence>
<dbReference type="Proteomes" id="UP001589844">
    <property type="component" value="Unassembled WGS sequence"/>
</dbReference>
<accession>A0ABV6IG11</accession>
<dbReference type="Gene3D" id="2.60.120.10">
    <property type="entry name" value="Jelly Rolls"/>
    <property type="match status" value="1"/>
</dbReference>
<dbReference type="PANTHER" id="PTHR35848:SF9">
    <property type="entry name" value="SLL1358 PROTEIN"/>
    <property type="match status" value="1"/>
</dbReference>
<reference evidence="3 4" key="1">
    <citation type="submission" date="2024-09" db="EMBL/GenBank/DDBJ databases">
        <authorList>
            <person name="Sun Q."/>
            <person name="Mori K."/>
        </authorList>
    </citation>
    <scope>NUCLEOTIDE SEQUENCE [LARGE SCALE GENOMIC DNA]</scope>
    <source>
        <strain evidence="3 4">CCM 8677</strain>
    </source>
</reference>
<protein>
    <submittedName>
        <fullName evidence="3">Cupin domain-containing protein</fullName>
    </submittedName>
</protein>
<sequence>MSAKLAKQAIYAEQVPARTTASVYPPMFAVKMNGRKKQALGDYFGLNNFGVNLTELQAGARSSLLHSHTRQDEFIYVLDGRLSLILGDSETELVAGMCCGFPAKGLAHTLVNHTDKPARYLEIGDRTEGDEAKYPEDDLTAHRLNGT</sequence>
<dbReference type="RefSeq" id="WP_390212694.1">
    <property type="nucleotide sequence ID" value="NZ_JBHLXJ010000013.1"/>
</dbReference>
<evidence type="ECO:0000313" key="3">
    <source>
        <dbReference type="EMBL" id="MFC0350415.1"/>
    </source>
</evidence>
<proteinExistence type="predicted"/>
<evidence type="ECO:0000256" key="1">
    <source>
        <dbReference type="ARBA" id="ARBA00022723"/>
    </source>
</evidence>
<dbReference type="SUPFAM" id="SSF51182">
    <property type="entry name" value="RmlC-like cupins"/>
    <property type="match status" value="1"/>
</dbReference>
<dbReference type="CDD" id="cd02224">
    <property type="entry name" value="cupin_SPO2919-like"/>
    <property type="match status" value="1"/>
</dbReference>